<dbReference type="Proteomes" id="UP000597341">
    <property type="component" value="Unassembled WGS sequence"/>
</dbReference>
<organism evidence="2 3">
    <name type="scientific">Nocardioides flavus</name>
    <name type="common">ex Wang et al. 2016</name>
    <dbReference type="NCBI Taxonomy" id="2058780"/>
    <lineage>
        <taxon>Bacteria</taxon>
        <taxon>Bacillati</taxon>
        <taxon>Actinomycetota</taxon>
        <taxon>Actinomycetes</taxon>
        <taxon>Propionibacteriales</taxon>
        <taxon>Nocardioidaceae</taxon>
        <taxon>Nocardioides</taxon>
    </lineage>
</organism>
<comment type="caution">
    <text evidence="2">The sequence shown here is derived from an EMBL/GenBank/DDBJ whole genome shotgun (WGS) entry which is preliminary data.</text>
</comment>
<reference evidence="3" key="1">
    <citation type="journal article" date="2019" name="Int. J. Syst. Evol. Microbiol.">
        <title>The Global Catalogue of Microorganisms (GCM) 10K type strain sequencing project: providing services to taxonomists for standard genome sequencing and annotation.</title>
        <authorList>
            <consortium name="The Broad Institute Genomics Platform"/>
            <consortium name="The Broad Institute Genome Sequencing Center for Infectious Disease"/>
            <person name="Wu L."/>
            <person name="Ma J."/>
        </authorList>
    </citation>
    <scope>NUCLEOTIDE SEQUENCE [LARGE SCALE GENOMIC DNA]</scope>
    <source>
        <strain evidence="3">CGMCC 1.12791</strain>
    </source>
</reference>
<protein>
    <submittedName>
        <fullName evidence="2">N-acetyltransferase</fullName>
    </submittedName>
</protein>
<proteinExistence type="predicted"/>
<dbReference type="Pfam" id="PF00583">
    <property type="entry name" value="Acetyltransf_1"/>
    <property type="match status" value="1"/>
</dbReference>
<accession>A0ABQ3HDG9</accession>
<name>A0ABQ3HDG9_9ACTN</name>
<keyword evidence="3" id="KW-1185">Reference proteome</keyword>
<dbReference type="Gene3D" id="3.40.630.30">
    <property type="match status" value="1"/>
</dbReference>
<evidence type="ECO:0000313" key="3">
    <source>
        <dbReference type="Proteomes" id="UP000597341"/>
    </source>
</evidence>
<dbReference type="SUPFAM" id="SSF55729">
    <property type="entry name" value="Acyl-CoA N-acyltransferases (Nat)"/>
    <property type="match status" value="1"/>
</dbReference>
<sequence>MTSEAPDAALLAAYDEQLRTEAEMARAHDVQRDGPLWWGVFDHGGFVSYRDLGGLAGASLDEAIERTVAHFRDETAVESFEWKSRGHDEPADLAERLVAHGLVAEPDETVMVGEASLLAVDVPLADTPHGPVVVRRIEPGPAAVSDLTRMLEAQESVFGGGRGPSVGSALRELEEGGSEFWIAEVGDRVVCGGRLTPVEGTDFAGIWGGSTLPEFRGRGIYRALVAARARSAVARGIRLIHSDCTDMSRPILERSGLRAVTTTTPYVWTR</sequence>
<dbReference type="EMBL" id="BNAD01000001">
    <property type="protein sequence ID" value="GHE15194.1"/>
    <property type="molecule type" value="Genomic_DNA"/>
</dbReference>
<dbReference type="PROSITE" id="PS51186">
    <property type="entry name" value="GNAT"/>
    <property type="match status" value="1"/>
</dbReference>
<feature type="domain" description="N-acetyltransferase" evidence="1">
    <location>
        <begin position="132"/>
        <end position="270"/>
    </location>
</feature>
<evidence type="ECO:0000259" key="1">
    <source>
        <dbReference type="PROSITE" id="PS51186"/>
    </source>
</evidence>
<evidence type="ECO:0000313" key="2">
    <source>
        <dbReference type="EMBL" id="GHE15194.1"/>
    </source>
</evidence>
<dbReference type="RefSeq" id="WP_191277519.1">
    <property type="nucleotide sequence ID" value="NZ_BNAD01000001.1"/>
</dbReference>
<dbReference type="InterPro" id="IPR000182">
    <property type="entry name" value="GNAT_dom"/>
</dbReference>
<gene>
    <name evidence="2" type="ORF">GCM10011376_02230</name>
</gene>
<dbReference type="InterPro" id="IPR016181">
    <property type="entry name" value="Acyl_CoA_acyltransferase"/>
</dbReference>
<dbReference type="CDD" id="cd04301">
    <property type="entry name" value="NAT_SF"/>
    <property type="match status" value="1"/>
</dbReference>